<dbReference type="InterPro" id="IPR011990">
    <property type="entry name" value="TPR-like_helical_dom_sf"/>
</dbReference>
<evidence type="ECO:0000313" key="19">
    <source>
        <dbReference type="EMBL" id="CAH2063835.1"/>
    </source>
</evidence>
<proteinExistence type="inferred from homology"/>
<keyword evidence="9" id="KW-0677">Repeat</keyword>
<evidence type="ECO:0000256" key="13">
    <source>
        <dbReference type="ARBA" id="ARBA00023136"/>
    </source>
</evidence>
<evidence type="ECO:0000256" key="10">
    <source>
        <dbReference type="ARBA" id="ARBA00022803"/>
    </source>
</evidence>
<keyword evidence="7" id="KW-0808">Transferase</keyword>
<dbReference type="Pfam" id="PF13181">
    <property type="entry name" value="TPR_8"/>
    <property type="match status" value="2"/>
</dbReference>
<dbReference type="InterPro" id="IPR013618">
    <property type="entry name" value="TMTC_DUF1736"/>
</dbReference>
<sequence length="721" mass="82697">MKRQLNHALAGLRPWWWHVCNVSLHAACCALVARACVTIARLQRPFAALAALLFAVHPVHTEAVAGVVGRADVLACIFFLSSLLVYHRPTSGKKCVWLSVFLGALSMLAKETGVTILLLNLTIDFYRCWPIVKRSISSWKIEKKCAGLSVRTFKVTVSLALLICLRLSLLQGTWPSFSPQDNPAAFHPSFFVRLMTFCYLAAFNWWLLLCPWSLSHDWQMGSVPLITSGWDPRNLLTCAAFGALFLLCYRCIADMEIHRHTPAVIGVLLLIIPFVPASNLLITVGFVIAERVLYIPSVGSVMITAYGVQLMWCSKPGTKAFLVFGLAVLAGSGVARTYRRNADWRDRATLLRSDLVTLPQNAKLHYNFANFLRETEQQENAIKHYKEALRLWPTYSSAHNNIGTLVSGVENAEYHFLQAIKYNKHHVNAHYNLGKLYKKNGRTNQAIRMLEKCVLLRPQFVQAHVELLTLIPDREKQRVLSRLVELEPNNWEYYVLYGNWLKEKGLFGPASKFYLEATRLTFKNRNTESLVRGDLVTFRYTALMYRKLGQKSRTLQLLTRWQTWRRGWPSMAAAHMYLRDWRLKMELEGRIQIYSKAVNPIKMRKCFDHTQLIVEVEPIKNDNEIIKKERRFINGERKSVKEEDLMKIDKSRKSACYIKTCKFKKRGILEPAQIKTIHNKSEIGMKGKKCSVHRKQKSTKDDNIISKLTAPMSEHILIKTF</sequence>
<feature type="transmembrane region" description="Helical" evidence="17">
    <location>
        <begin position="67"/>
        <end position="86"/>
    </location>
</feature>
<evidence type="ECO:0000256" key="7">
    <source>
        <dbReference type="ARBA" id="ARBA00022679"/>
    </source>
</evidence>
<evidence type="ECO:0000256" key="12">
    <source>
        <dbReference type="ARBA" id="ARBA00022989"/>
    </source>
</evidence>
<feature type="domain" description="DUF1736" evidence="18">
    <location>
        <begin position="172"/>
        <end position="244"/>
    </location>
</feature>
<keyword evidence="20" id="KW-1185">Reference proteome</keyword>
<accession>A0ABN8ISZ8</accession>
<dbReference type="Proteomes" id="UP000837857">
    <property type="component" value="Chromosome 3"/>
</dbReference>
<feature type="transmembrane region" description="Helical" evidence="17">
    <location>
        <begin position="264"/>
        <end position="288"/>
    </location>
</feature>
<dbReference type="InterPro" id="IPR019734">
    <property type="entry name" value="TPR_rpt"/>
</dbReference>
<feature type="transmembrane region" description="Helical" evidence="17">
    <location>
        <begin position="294"/>
        <end position="313"/>
    </location>
</feature>
<evidence type="ECO:0000256" key="5">
    <source>
        <dbReference type="ARBA" id="ARBA00007882"/>
    </source>
</evidence>
<organism evidence="19 20">
    <name type="scientific">Iphiclides podalirius</name>
    <name type="common">scarce swallowtail</name>
    <dbReference type="NCBI Taxonomy" id="110791"/>
    <lineage>
        <taxon>Eukaryota</taxon>
        <taxon>Metazoa</taxon>
        <taxon>Ecdysozoa</taxon>
        <taxon>Arthropoda</taxon>
        <taxon>Hexapoda</taxon>
        <taxon>Insecta</taxon>
        <taxon>Pterygota</taxon>
        <taxon>Neoptera</taxon>
        <taxon>Endopterygota</taxon>
        <taxon>Lepidoptera</taxon>
        <taxon>Glossata</taxon>
        <taxon>Ditrysia</taxon>
        <taxon>Papilionoidea</taxon>
        <taxon>Papilionidae</taxon>
        <taxon>Papilioninae</taxon>
        <taxon>Iphiclides</taxon>
    </lineage>
</organism>
<evidence type="ECO:0000313" key="20">
    <source>
        <dbReference type="Proteomes" id="UP000837857"/>
    </source>
</evidence>
<dbReference type="InterPro" id="IPR052943">
    <property type="entry name" value="TMTC_O-mannosyl-trnsfr"/>
</dbReference>
<comment type="function">
    <text evidence="1">Transfers mannosyl residues to the hydroxyl group of serine or threonine residues.</text>
</comment>
<dbReference type="Gene3D" id="1.25.40.10">
    <property type="entry name" value="Tetratricopeptide repeat domain"/>
    <property type="match status" value="2"/>
</dbReference>
<name>A0ABN8ISZ8_9NEOP</name>
<feature type="non-terminal residue" evidence="19">
    <location>
        <position position="721"/>
    </location>
</feature>
<dbReference type="SUPFAM" id="SSF48452">
    <property type="entry name" value="TPR-like"/>
    <property type="match status" value="1"/>
</dbReference>
<evidence type="ECO:0000256" key="1">
    <source>
        <dbReference type="ARBA" id="ARBA00003582"/>
    </source>
</evidence>
<keyword evidence="8 17" id="KW-0812">Transmembrane</keyword>
<evidence type="ECO:0000256" key="11">
    <source>
        <dbReference type="ARBA" id="ARBA00022824"/>
    </source>
</evidence>
<dbReference type="Pfam" id="PF08409">
    <property type="entry name" value="TMTC_DUF1736"/>
    <property type="match status" value="1"/>
</dbReference>
<feature type="transmembrane region" description="Helical" evidence="17">
    <location>
        <begin position="15"/>
        <end position="33"/>
    </location>
</feature>
<keyword evidence="11" id="KW-0256">Endoplasmic reticulum</keyword>
<evidence type="ECO:0000256" key="16">
    <source>
        <dbReference type="PROSITE-ProRule" id="PRU00339"/>
    </source>
</evidence>
<evidence type="ECO:0000256" key="2">
    <source>
        <dbReference type="ARBA" id="ARBA00004141"/>
    </source>
</evidence>
<feature type="transmembrane region" description="Helical" evidence="17">
    <location>
        <begin position="320"/>
        <end position="338"/>
    </location>
</feature>
<comment type="pathway">
    <text evidence="4">Protein modification; protein glycosylation.</text>
</comment>
<protein>
    <recommendedName>
        <fullName evidence="6">dolichyl-phosphate-mannose--protein mannosyltransferase</fullName>
        <ecNumber evidence="6">2.4.1.109</ecNumber>
    </recommendedName>
</protein>
<evidence type="ECO:0000256" key="8">
    <source>
        <dbReference type="ARBA" id="ARBA00022692"/>
    </source>
</evidence>
<feature type="transmembrane region" description="Helical" evidence="17">
    <location>
        <begin position="148"/>
        <end position="169"/>
    </location>
</feature>
<evidence type="ECO:0000256" key="14">
    <source>
        <dbReference type="ARBA" id="ARBA00045085"/>
    </source>
</evidence>
<keyword evidence="13 17" id="KW-0472">Membrane</keyword>
<keyword evidence="10 16" id="KW-0802">TPR repeat</keyword>
<comment type="similarity">
    <text evidence="5">Belongs to the TMTC family.</text>
</comment>
<evidence type="ECO:0000259" key="18">
    <source>
        <dbReference type="Pfam" id="PF08409"/>
    </source>
</evidence>
<evidence type="ECO:0000256" key="6">
    <source>
        <dbReference type="ARBA" id="ARBA00012839"/>
    </source>
</evidence>
<evidence type="ECO:0000256" key="3">
    <source>
        <dbReference type="ARBA" id="ARBA00004240"/>
    </source>
</evidence>
<feature type="repeat" description="TPR" evidence="16">
    <location>
        <begin position="427"/>
        <end position="460"/>
    </location>
</feature>
<dbReference type="PANTHER" id="PTHR44809:SF1">
    <property type="entry name" value="PROTEIN O-MANNOSYL-TRANSFERASE TMTC1"/>
    <property type="match status" value="1"/>
</dbReference>
<feature type="transmembrane region" description="Helical" evidence="17">
    <location>
        <begin position="234"/>
        <end position="252"/>
    </location>
</feature>
<dbReference type="SMART" id="SM00028">
    <property type="entry name" value="TPR"/>
    <property type="match status" value="2"/>
</dbReference>
<feature type="transmembrane region" description="Helical" evidence="17">
    <location>
        <begin position="190"/>
        <end position="214"/>
    </location>
</feature>
<dbReference type="PANTHER" id="PTHR44809">
    <property type="match status" value="1"/>
</dbReference>
<keyword evidence="12 17" id="KW-1133">Transmembrane helix</keyword>
<evidence type="ECO:0000256" key="15">
    <source>
        <dbReference type="ARBA" id="ARBA00045102"/>
    </source>
</evidence>
<evidence type="ECO:0000256" key="4">
    <source>
        <dbReference type="ARBA" id="ARBA00004922"/>
    </source>
</evidence>
<comment type="catalytic activity">
    <reaction evidence="14">
        <text>a di-trans,poly-cis-dolichyl beta-D-mannosyl phosphate + L-threonyl-[protein] = 3-O-(alpha-D-mannosyl)-L-threonyl-[protein] + a di-trans,poly-cis-dolichyl phosphate + H(+)</text>
        <dbReference type="Rhea" id="RHEA:53396"/>
        <dbReference type="Rhea" id="RHEA-COMP:11060"/>
        <dbReference type="Rhea" id="RHEA-COMP:13547"/>
        <dbReference type="Rhea" id="RHEA-COMP:19498"/>
        <dbReference type="Rhea" id="RHEA-COMP:19501"/>
        <dbReference type="ChEBI" id="CHEBI:15378"/>
        <dbReference type="ChEBI" id="CHEBI:30013"/>
        <dbReference type="ChEBI" id="CHEBI:57683"/>
        <dbReference type="ChEBI" id="CHEBI:58211"/>
        <dbReference type="ChEBI" id="CHEBI:137323"/>
        <dbReference type="EC" id="2.4.1.109"/>
    </reaction>
</comment>
<reference evidence="19" key="1">
    <citation type="submission" date="2022-03" db="EMBL/GenBank/DDBJ databases">
        <authorList>
            <person name="Martin H S."/>
        </authorList>
    </citation>
    <scope>NUCLEOTIDE SEQUENCE</scope>
</reference>
<evidence type="ECO:0000256" key="9">
    <source>
        <dbReference type="ARBA" id="ARBA00022737"/>
    </source>
</evidence>
<dbReference type="EC" id="2.4.1.109" evidence="6"/>
<feature type="transmembrane region" description="Helical" evidence="17">
    <location>
        <begin position="98"/>
        <end position="119"/>
    </location>
</feature>
<feature type="repeat" description="TPR" evidence="16">
    <location>
        <begin position="362"/>
        <end position="395"/>
    </location>
</feature>
<comment type="catalytic activity">
    <reaction evidence="15">
        <text>a di-trans,poly-cis-dolichyl beta-D-mannosyl phosphate + L-seryl-[protein] = 3-O-(alpha-D-mannosyl)-L-seryl-[protein] + a di-trans,poly-cis-dolichyl phosphate + H(+)</text>
        <dbReference type="Rhea" id="RHEA:17377"/>
        <dbReference type="Rhea" id="RHEA-COMP:9863"/>
        <dbReference type="Rhea" id="RHEA-COMP:13546"/>
        <dbReference type="Rhea" id="RHEA-COMP:19498"/>
        <dbReference type="Rhea" id="RHEA-COMP:19501"/>
        <dbReference type="ChEBI" id="CHEBI:15378"/>
        <dbReference type="ChEBI" id="CHEBI:29999"/>
        <dbReference type="ChEBI" id="CHEBI:57683"/>
        <dbReference type="ChEBI" id="CHEBI:58211"/>
        <dbReference type="ChEBI" id="CHEBI:137321"/>
        <dbReference type="EC" id="2.4.1.109"/>
    </reaction>
</comment>
<dbReference type="EMBL" id="OW152815">
    <property type="protein sequence ID" value="CAH2063835.1"/>
    <property type="molecule type" value="Genomic_DNA"/>
</dbReference>
<dbReference type="PROSITE" id="PS50005">
    <property type="entry name" value="TPR"/>
    <property type="match status" value="2"/>
</dbReference>
<comment type="subcellular location">
    <subcellularLocation>
        <location evidence="3">Endoplasmic reticulum</location>
    </subcellularLocation>
    <subcellularLocation>
        <location evidence="2">Membrane</location>
        <topology evidence="2">Multi-pass membrane protein</topology>
    </subcellularLocation>
</comment>
<evidence type="ECO:0000256" key="17">
    <source>
        <dbReference type="SAM" id="Phobius"/>
    </source>
</evidence>
<gene>
    <name evidence="19" type="ORF">IPOD504_LOCUS12699</name>
</gene>